<dbReference type="OrthoDB" id="9781491at2"/>
<dbReference type="NCBIfam" id="NF000996">
    <property type="entry name" value="PRK00105.1"/>
    <property type="match status" value="1"/>
</dbReference>
<name>A0A2N3I4J4_9BACT</name>
<evidence type="ECO:0000256" key="9">
    <source>
        <dbReference type="ARBA" id="ARBA00047340"/>
    </source>
</evidence>
<dbReference type="HAMAP" id="MF_00230">
    <property type="entry name" value="CobT"/>
    <property type="match status" value="1"/>
</dbReference>
<dbReference type="UniPathway" id="UPA00061">
    <property type="reaction ID" value="UER00516"/>
</dbReference>
<dbReference type="Proteomes" id="UP000233387">
    <property type="component" value="Unassembled WGS sequence"/>
</dbReference>
<dbReference type="InterPro" id="IPR036087">
    <property type="entry name" value="Nict_dMeBzImd_PRibTrfase_sf"/>
</dbReference>
<keyword evidence="6 10" id="KW-0328">Glycosyltransferase</keyword>
<dbReference type="AlphaFoldDB" id="A0A2N3I4J4"/>
<comment type="similarity">
    <text evidence="2 10">Belongs to the CobT family.</text>
</comment>
<dbReference type="NCBIfam" id="TIGR03160">
    <property type="entry name" value="cobT_DBIPRT"/>
    <property type="match status" value="1"/>
</dbReference>
<evidence type="ECO:0000256" key="5">
    <source>
        <dbReference type="ARBA" id="ARBA00022573"/>
    </source>
</evidence>
<dbReference type="Gene3D" id="3.40.50.10210">
    <property type="match status" value="1"/>
</dbReference>
<dbReference type="InterPro" id="IPR017846">
    <property type="entry name" value="Nict_dMeBzImd_PRibTrfase_bact"/>
</dbReference>
<dbReference type="Pfam" id="PF02277">
    <property type="entry name" value="DBI_PRT"/>
    <property type="match status" value="1"/>
</dbReference>
<evidence type="ECO:0000256" key="8">
    <source>
        <dbReference type="ARBA" id="ARBA00030686"/>
    </source>
</evidence>
<dbReference type="InterPro" id="IPR003200">
    <property type="entry name" value="Nict_dMeBzImd_PRibTrfase"/>
</dbReference>
<reference evidence="11 12" key="1">
    <citation type="submission" date="2017-06" db="EMBL/GenBank/DDBJ databases">
        <title>Raineya orbicola gen. nov., sp. nov. a slightly thermophilic bacterium of the phylum Bacteroidetes and the description of Raineyaceae fam. nov.</title>
        <authorList>
            <person name="Albuquerque L."/>
            <person name="Polonia A.R.M."/>
            <person name="Barroso C."/>
            <person name="Froufe H.J.C."/>
            <person name="Lage O."/>
            <person name="Lobo-Da-Cunha A."/>
            <person name="Egas C."/>
            <person name="Da Costa M.S."/>
        </authorList>
    </citation>
    <scope>NUCLEOTIDE SEQUENCE [LARGE SCALE GENOMIC DNA]</scope>
    <source>
        <strain evidence="11 12">SPSPC-11</strain>
    </source>
</reference>
<sequence length="336" mass="36758">MTLTEQLQQKINQKTKPLGALGKLEKLALQIGKVQKTLTPRLQNPTIVVFASDHGIAQEGVSAYPQEVTYQMVLNFLRGGAAINVFCRQNHLALKVVDAGVKHHFEPHADLILAKAGMGTKNFLREQAMTPQELHFCLGKGKEIVQTIAETGCNVIGFGEMGIGNTSAASMLMSYFCQLPMEQCVGKGTGVDEKRLLHKIEVLKKAQNFHGTITDPYLILQTFAGFEMAQMCGAMLEAFRRNMLILVDGFIATSVFLAAQSIEPAIRENAIFCHQSNEAGHRLMLEYLQAEPVLHLDMRLGEGTGCAAAFPIIQSAVTFLNEMASFESAGVSEKSE</sequence>
<proteinExistence type="inferred from homology"/>
<dbReference type="CDD" id="cd02439">
    <property type="entry name" value="DMB-PRT_CobT"/>
    <property type="match status" value="1"/>
</dbReference>
<evidence type="ECO:0000313" key="12">
    <source>
        <dbReference type="Proteomes" id="UP000233387"/>
    </source>
</evidence>
<dbReference type="EC" id="2.4.2.21" evidence="3 10"/>
<evidence type="ECO:0000256" key="3">
    <source>
        <dbReference type="ARBA" id="ARBA00011991"/>
    </source>
</evidence>
<comment type="catalytic activity">
    <reaction evidence="9 10">
        <text>5,6-dimethylbenzimidazole + nicotinate beta-D-ribonucleotide = alpha-ribazole 5'-phosphate + nicotinate + H(+)</text>
        <dbReference type="Rhea" id="RHEA:11196"/>
        <dbReference type="ChEBI" id="CHEBI:15378"/>
        <dbReference type="ChEBI" id="CHEBI:15890"/>
        <dbReference type="ChEBI" id="CHEBI:32544"/>
        <dbReference type="ChEBI" id="CHEBI:57502"/>
        <dbReference type="ChEBI" id="CHEBI:57918"/>
        <dbReference type="EC" id="2.4.2.21"/>
    </reaction>
</comment>
<dbReference type="RefSeq" id="WP_101359834.1">
    <property type="nucleotide sequence ID" value="NZ_NKXO01000062.1"/>
</dbReference>
<dbReference type="InterPro" id="IPR023195">
    <property type="entry name" value="Nict_dMeBzImd_PRibTrfase_N"/>
</dbReference>
<dbReference type="FunFam" id="3.40.50.10210:FF:000001">
    <property type="entry name" value="Nicotinate-nucleotide--dimethylbenzimidazole phosphoribosyltransferase"/>
    <property type="match status" value="1"/>
</dbReference>
<organism evidence="11 12">
    <name type="scientific">Raineya orbicola</name>
    <dbReference type="NCBI Taxonomy" id="2016530"/>
    <lineage>
        <taxon>Bacteria</taxon>
        <taxon>Pseudomonadati</taxon>
        <taxon>Bacteroidota</taxon>
        <taxon>Cytophagia</taxon>
        <taxon>Cytophagales</taxon>
        <taxon>Raineyaceae</taxon>
        <taxon>Raineya</taxon>
    </lineage>
</organism>
<keyword evidence="12" id="KW-1185">Reference proteome</keyword>
<dbReference type="EMBL" id="NKXO01000062">
    <property type="protein sequence ID" value="PKQ65216.1"/>
    <property type="molecule type" value="Genomic_DNA"/>
</dbReference>
<evidence type="ECO:0000256" key="1">
    <source>
        <dbReference type="ARBA" id="ARBA00005049"/>
    </source>
</evidence>
<accession>A0A2N3I4J4</accession>
<keyword evidence="5 10" id="KW-0169">Cobalamin biosynthesis</keyword>
<evidence type="ECO:0000256" key="6">
    <source>
        <dbReference type="ARBA" id="ARBA00022676"/>
    </source>
</evidence>
<protein>
    <recommendedName>
        <fullName evidence="4 10">Nicotinate-nucleotide--dimethylbenzimidazole phosphoribosyltransferase</fullName>
        <shortName evidence="10">NN:DBI PRT</shortName>
        <ecNumber evidence="3 10">2.4.2.21</ecNumber>
    </recommendedName>
    <alternativeName>
        <fullName evidence="8 10">N(1)-alpha-phosphoribosyltransferase</fullName>
    </alternativeName>
</protein>
<comment type="function">
    <text evidence="10">Catalyzes the synthesis of alpha-ribazole-5'-phosphate from nicotinate mononucleotide (NAMN) and 5,6-dimethylbenzimidazole (DMB).</text>
</comment>
<gene>
    <name evidence="10" type="primary">cobT</name>
    <name evidence="11" type="ORF">Rain11_2576</name>
</gene>
<feature type="active site" description="Proton acceptor" evidence="10">
    <location>
        <position position="302"/>
    </location>
</feature>
<evidence type="ECO:0000256" key="2">
    <source>
        <dbReference type="ARBA" id="ARBA00007110"/>
    </source>
</evidence>
<dbReference type="SUPFAM" id="SSF52733">
    <property type="entry name" value="Nicotinate mononucleotide:5,6-dimethylbenzimidazole phosphoribosyltransferase (CobT)"/>
    <property type="match status" value="1"/>
</dbReference>
<evidence type="ECO:0000313" key="11">
    <source>
        <dbReference type="EMBL" id="PKQ65216.1"/>
    </source>
</evidence>
<dbReference type="PANTHER" id="PTHR43463:SF1">
    <property type="entry name" value="NICOTINATE-NUCLEOTIDE--DIMETHYLBENZIMIDAZOLE PHOSPHORIBOSYLTRANSFERASE"/>
    <property type="match status" value="1"/>
</dbReference>
<comment type="pathway">
    <text evidence="1 10">Nucleoside biosynthesis; alpha-ribazole biosynthesis; alpha-ribazole from 5,6-dimethylbenzimidazole: step 1/2.</text>
</comment>
<keyword evidence="7 10" id="KW-0808">Transferase</keyword>
<dbReference type="PANTHER" id="PTHR43463">
    <property type="entry name" value="NICOTINATE-NUCLEOTIDE--DIMETHYLBENZIMIDAZOLE PHOSPHORIBOSYLTRANSFERASE"/>
    <property type="match status" value="1"/>
</dbReference>
<dbReference type="GO" id="GO:0008939">
    <property type="term" value="F:nicotinate-nucleotide-dimethylbenzimidazole phosphoribosyltransferase activity"/>
    <property type="evidence" value="ECO:0007669"/>
    <property type="project" value="UniProtKB-UniRule"/>
</dbReference>
<evidence type="ECO:0000256" key="10">
    <source>
        <dbReference type="HAMAP-Rule" id="MF_00230"/>
    </source>
</evidence>
<dbReference type="Gene3D" id="1.10.1610.10">
    <property type="match status" value="1"/>
</dbReference>
<comment type="caution">
    <text evidence="11">The sequence shown here is derived from an EMBL/GenBank/DDBJ whole genome shotgun (WGS) entry which is preliminary data.</text>
</comment>
<dbReference type="GO" id="GO:0009236">
    <property type="term" value="P:cobalamin biosynthetic process"/>
    <property type="evidence" value="ECO:0007669"/>
    <property type="project" value="UniProtKB-UniRule"/>
</dbReference>
<evidence type="ECO:0000256" key="7">
    <source>
        <dbReference type="ARBA" id="ARBA00022679"/>
    </source>
</evidence>
<evidence type="ECO:0000256" key="4">
    <source>
        <dbReference type="ARBA" id="ARBA00015486"/>
    </source>
</evidence>